<sequence>MNGHHVERPARARDLLAGKGYDTRDTVLACYGGAGFTEDLRAEAAGNGGLRLIGLDALYGTG</sequence>
<dbReference type="Proteomes" id="UP000619788">
    <property type="component" value="Unassembled WGS sequence"/>
</dbReference>
<evidence type="ECO:0000313" key="2">
    <source>
        <dbReference type="Proteomes" id="UP000619788"/>
    </source>
</evidence>
<gene>
    <name evidence="1" type="ORF">Psi01_31660</name>
</gene>
<name>A0A8J3WM62_9ACTN</name>
<dbReference type="AlphaFoldDB" id="A0A8J3WM62"/>
<organism evidence="1 2">
    <name type="scientific">Planobispora siamensis</name>
    <dbReference type="NCBI Taxonomy" id="936338"/>
    <lineage>
        <taxon>Bacteria</taxon>
        <taxon>Bacillati</taxon>
        <taxon>Actinomycetota</taxon>
        <taxon>Actinomycetes</taxon>
        <taxon>Streptosporangiales</taxon>
        <taxon>Streptosporangiaceae</taxon>
        <taxon>Planobispora</taxon>
    </lineage>
</organism>
<protein>
    <submittedName>
        <fullName evidence="1">Uncharacterized protein</fullName>
    </submittedName>
</protein>
<keyword evidence="2" id="KW-1185">Reference proteome</keyword>
<reference evidence="1 2" key="1">
    <citation type="submission" date="2021-01" db="EMBL/GenBank/DDBJ databases">
        <title>Whole genome shotgun sequence of Planobispora siamensis NBRC 107568.</title>
        <authorList>
            <person name="Komaki H."/>
            <person name="Tamura T."/>
        </authorList>
    </citation>
    <scope>NUCLEOTIDE SEQUENCE [LARGE SCALE GENOMIC DNA]</scope>
    <source>
        <strain evidence="1 2">NBRC 107568</strain>
    </source>
</reference>
<comment type="caution">
    <text evidence="1">The sequence shown here is derived from an EMBL/GenBank/DDBJ whole genome shotgun (WGS) entry which is preliminary data.</text>
</comment>
<dbReference type="RefSeq" id="WP_204064739.1">
    <property type="nucleotide sequence ID" value="NZ_BOOJ01000027.1"/>
</dbReference>
<evidence type="ECO:0000313" key="1">
    <source>
        <dbReference type="EMBL" id="GIH92536.1"/>
    </source>
</evidence>
<accession>A0A8J3WM62</accession>
<dbReference type="EMBL" id="BOOJ01000027">
    <property type="protein sequence ID" value="GIH92536.1"/>
    <property type="molecule type" value="Genomic_DNA"/>
</dbReference>
<proteinExistence type="predicted"/>